<evidence type="ECO:0000256" key="1">
    <source>
        <dbReference type="SAM" id="MobiDB-lite"/>
    </source>
</evidence>
<keyword evidence="2" id="KW-0732">Signal</keyword>
<feature type="non-terminal residue" evidence="3">
    <location>
        <position position="88"/>
    </location>
</feature>
<name>A0A8J9VPL9_9NEOP</name>
<gene>
    <name evidence="3" type="ORF">BINO364_LOCUS10036</name>
</gene>
<feature type="chain" id="PRO_5035480143" evidence="2">
    <location>
        <begin position="20"/>
        <end position="88"/>
    </location>
</feature>
<organism evidence="3 4">
    <name type="scientific">Brenthis ino</name>
    <name type="common">lesser marbled fritillary</name>
    <dbReference type="NCBI Taxonomy" id="405034"/>
    <lineage>
        <taxon>Eukaryota</taxon>
        <taxon>Metazoa</taxon>
        <taxon>Ecdysozoa</taxon>
        <taxon>Arthropoda</taxon>
        <taxon>Hexapoda</taxon>
        <taxon>Insecta</taxon>
        <taxon>Pterygota</taxon>
        <taxon>Neoptera</taxon>
        <taxon>Endopterygota</taxon>
        <taxon>Lepidoptera</taxon>
        <taxon>Glossata</taxon>
        <taxon>Ditrysia</taxon>
        <taxon>Papilionoidea</taxon>
        <taxon>Nymphalidae</taxon>
        <taxon>Heliconiinae</taxon>
        <taxon>Argynnini</taxon>
        <taxon>Brenthis</taxon>
    </lineage>
</organism>
<keyword evidence="4" id="KW-1185">Reference proteome</keyword>
<evidence type="ECO:0000256" key="2">
    <source>
        <dbReference type="SAM" id="SignalP"/>
    </source>
</evidence>
<feature type="compositionally biased region" description="Basic and acidic residues" evidence="1">
    <location>
        <begin position="22"/>
        <end position="64"/>
    </location>
</feature>
<sequence>MHRLAIFFCVLVLSTMVLCEDHPNQKSDHHPSEHPSNEHHQNEHHQNEHHQNEQHHEHQNDHQKQAGSNPRMPEMPKMPDGKPPGLNN</sequence>
<reference evidence="3" key="1">
    <citation type="submission" date="2021-12" db="EMBL/GenBank/DDBJ databases">
        <authorList>
            <person name="Martin H S."/>
        </authorList>
    </citation>
    <scope>NUCLEOTIDE SEQUENCE</scope>
</reference>
<proteinExistence type="predicted"/>
<dbReference type="AlphaFoldDB" id="A0A8J9VPL9"/>
<dbReference type="Proteomes" id="UP000838878">
    <property type="component" value="Chromosome 4"/>
</dbReference>
<dbReference type="EMBL" id="OV170224">
    <property type="protein sequence ID" value="CAH0724315.1"/>
    <property type="molecule type" value="Genomic_DNA"/>
</dbReference>
<evidence type="ECO:0000313" key="4">
    <source>
        <dbReference type="Proteomes" id="UP000838878"/>
    </source>
</evidence>
<evidence type="ECO:0000313" key="3">
    <source>
        <dbReference type="EMBL" id="CAH0724315.1"/>
    </source>
</evidence>
<feature type="region of interest" description="Disordered" evidence="1">
    <location>
        <begin position="22"/>
        <end position="88"/>
    </location>
</feature>
<accession>A0A8J9VPL9</accession>
<feature type="signal peptide" evidence="2">
    <location>
        <begin position="1"/>
        <end position="19"/>
    </location>
</feature>
<protein>
    <submittedName>
        <fullName evidence="3">Uncharacterized protein</fullName>
    </submittedName>
</protein>